<evidence type="ECO:0000256" key="1">
    <source>
        <dbReference type="SAM" id="MobiDB-lite"/>
    </source>
</evidence>
<gene>
    <name evidence="2" type="ORF">B0H67DRAFT_83420</name>
</gene>
<dbReference type="AlphaFoldDB" id="A0AA40BCH1"/>
<reference evidence="2" key="1">
    <citation type="submission" date="2023-06" db="EMBL/GenBank/DDBJ databases">
        <title>Genome-scale phylogeny and comparative genomics of the fungal order Sordariales.</title>
        <authorList>
            <consortium name="Lawrence Berkeley National Laboratory"/>
            <person name="Hensen N."/>
            <person name="Bonometti L."/>
            <person name="Westerberg I."/>
            <person name="Brannstrom I.O."/>
            <person name="Guillou S."/>
            <person name="Cros-Aarteil S."/>
            <person name="Calhoun S."/>
            <person name="Haridas S."/>
            <person name="Kuo A."/>
            <person name="Mondo S."/>
            <person name="Pangilinan J."/>
            <person name="Riley R."/>
            <person name="Labutti K."/>
            <person name="Andreopoulos B."/>
            <person name="Lipzen A."/>
            <person name="Chen C."/>
            <person name="Yanf M."/>
            <person name="Daum C."/>
            <person name="Ng V."/>
            <person name="Clum A."/>
            <person name="Steindorff A."/>
            <person name="Ohm R."/>
            <person name="Martin F."/>
            <person name="Silar P."/>
            <person name="Natvig D."/>
            <person name="Lalanne C."/>
            <person name="Gautier V."/>
            <person name="Ament-Velasquez S.L."/>
            <person name="Kruys A."/>
            <person name="Hutchinson M.I."/>
            <person name="Powell A.J."/>
            <person name="Barry K."/>
            <person name="Miller A.N."/>
            <person name="Grigoriev I.V."/>
            <person name="Debuchy R."/>
            <person name="Gladieux P."/>
            <person name="Thoren M.H."/>
            <person name="Johannesson H."/>
        </authorList>
    </citation>
    <scope>NUCLEOTIDE SEQUENCE</scope>
    <source>
        <strain evidence="2">SMH4607-1</strain>
    </source>
</reference>
<comment type="caution">
    <text evidence="2">The sequence shown here is derived from an EMBL/GenBank/DDBJ whole genome shotgun (WGS) entry which is preliminary data.</text>
</comment>
<feature type="region of interest" description="Disordered" evidence="1">
    <location>
        <begin position="1"/>
        <end position="65"/>
    </location>
</feature>
<dbReference type="Proteomes" id="UP001172102">
    <property type="component" value="Unassembled WGS sequence"/>
</dbReference>
<name>A0AA40BCH1_9PEZI</name>
<organism evidence="2 3">
    <name type="scientific">Lasiosphaeris hirsuta</name>
    <dbReference type="NCBI Taxonomy" id="260670"/>
    <lineage>
        <taxon>Eukaryota</taxon>
        <taxon>Fungi</taxon>
        <taxon>Dikarya</taxon>
        <taxon>Ascomycota</taxon>
        <taxon>Pezizomycotina</taxon>
        <taxon>Sordariomycetes</taxon>
        <taxon>Sordariomycetidae</taxon>
        <taxon>Sordariales</taxon>
        <taxon>Lasiosphaeriaceae</taxon>
        <taxon>Lasiosphaeris</taxon>
    </lineage>
</organism>
<evidence type="ECO:0000313" key="3">
    <source>
        <dbReference type="Proteomes" id="UP001172102"/>
    </source>
</evidence>
<feature type="compositionally biased region" description="Basic and acidic residues" evidence="1">
    <location>
        <begin position="52"/>
        <end position="65"/>
    </location>
</feature>
<evidence type="ECO:0000313" key="2">
    <source>
        <dbReference type="EMBL" id="KAK0731694.1"/>
    </source>
</evidence>
<sequence length="325" mass="34885">MGASVGSRLVPPEPREVGGGREAARGAAPESAPPQQRQQAREKGGGDVSVGSERRGGRGCDEEPNKVIAVVVPRPFPLQSINSPTAGRTRKTQQPIRRFEMLVRPAARSPCPPRPPRPPDRLLRVLRLLIGMPAAAPVTPSSASILVQCSVQCPVRLSSVRRANSIGVGPDDPNPYLTACCVELVVWQEIPSSNMASTWIDTVSRNQSVRTYPAVGAQHGGFSLLLWFCFLANTPSLLSVPECLSGRVAVMVARNYVARILLISTPLRFCVALRLPALAATHQTPRGGNPASLQAPCLGRPSTPSRMPSYGSYECLLRRRVDEGV</sequence>
<proteinExistence type="predicted"/>
<dbReference type="EMBL" id="JAUKUA010000001">
    <property type="protein sequence ID" value="KAK0731694.1"/>
    <property type="molecule type" value="Genomic_DNA"/>
</dbReference>
<keyword evidence="3" id="KW-1185">Reference proteome</keyword>
<feature type="region of interest" description="Disordered" evidence="1">
    <location>
        <begin position="283"/>
        <end position="305"/>
    </location>
</feature>
<protein>
    <submittedName>
        <fullName evidence="2">Uncharacterized protein</fullName>
    </submittedName>
</protein>
<accession>A0AA40BCH1</accession>
<feature type="compositionally biased region" description="Basic and acidic residues" evidence="1">
    <location>
        <begin position="13"/>
        <end position="24"/>
    </location>
</feature>